<accession>A0A8X6KAE7</accession>
<dbReference type="Proteomes" id="UP000887116">
    <property type="component" value="Unassembled WGS sequence"/>
</dbReference>
<dbReference type="EMBL" id="BMAO01020391">
    <property type="protein sequence ID" value="GFQ67021.1"/>
    <property type="molecule type" value="Genomic_DNA"/>
</dbReference>
<protein>
    <submittedName>
        <fullName evidence="2">Uncharacterized protein</fullName>
    </submittedName>
</protein>
<name>A0A8X6KAE7_TRICU</name>
<comment type="caution">
    <text evidence="2">The sequence shown here is derived from an EMBL/GenBank/DDBJ whole genome shotgun (WGS) entry which is preliminary data.</text>
</comment>
<sequence length="127" mass="13930">MPKNVAVHYHQIVRGICVVKRAGRSTQGPSVKSKRWVGGPFVPPTHGRCRALEGFRRALSTHRPCVLKQAGRSTQGPSDKSKRWVGGPFVPLSHGRRRYVEGFGRALSTHRPCVVKPTGRSTKGPSV</sequence>
<evidence type="ECO:0000313" key="3">
    <source>
        <dbReference type="Proteomes" id="UP000887116"/>
    </source>
</evidence>
<organism evidence="2 3">
    <name type="scientific">Trichonephila clavata</name>
    <name type="common">Joro spider</name>
    <name type="synonym">Nephila clavata</name>
    <dbReference type="NCBI Taxonomy" id="2740835"/>
    <lineage>
        <taxon>Eukaryota</taxon>
        <taxon>Metazoa</taxon>
        <taxon>Ecdysozoa</taxon>
        <taxon>Arthropoda</taxon>
        <taxon>Chelicerata</taxon>
        <taxon>Arachnida</taxon>
        <taxon>Araneae</taxon>
        <taxon>Araneomorphae</taxon>
        <taxon>Entelegynae</taxon>
        <taxon>Araneoidea</taxon>
        <taxon>Nephilidae</taxon>
        <taxon>Trichonephila</taxon>
    </lineage>
</organism>
<evidence type="ECO:0000313" key="2">
    <source>
        <dbReference type="EMBL" id="GFQ67021.1"/>
    </source>
</evidence>
<feature type="region of interest" description="Disordered" evidence="1">
    <location>
        <begin position="68"/>
        <end position="89"/>
    </location>
</feature>
<keyword evidence="3" id="KW-1185">Reference proteome</keyword>
<reference evidence="2" key="1">
    <citation type="submission" date="2020-07" db="EMBL/GenBank/DDBJ databases">
        <title>Multicomponent nature underlies the extraordinary mechanical properties of spider dragline silk.</title>
        <authorList>
            <person name="Kono N."/>
            <person name="Nakamura H."/>
            <person name="Mori M."/>
            <person name="Yoshida Y."/>
            <person name="Ohtoshi R."/>
            <person name="Malay A.D."/>
            <person name="Moran D.A.P."/>
            <person name="Tomita M."/>
            <person name="Numata K."/>
            <person name="Arakawa K."/>
        </authorList>
    </citation>
    <scope>NUCLEOTIDE SEQUENCE</scope>
</reference>
<proteinExistence type="predicted"/>
<evidence type="ECO:0000256" key="1">
    <source>
        <dbReference type="SAM" id="MobiDB-lite"/>
    </source>
</evidence>
<gene>
    <name evidence="2" type="ORF">TNCT_79081</name>
</gene>
<dbReference type="AlphaFoldDB" id="A0A8X6KAE7"/>